<evidence type="ECO:0000256" key="3">
    <source>
        <dbReference type="ARBA" id="ARBA00023274"/>
    </source>
</evidence>
<comment type="similarity">
    <text evidence="1">Belongs to the bacterial ribosomal protein bL9 family.</text>
</comment>
<dbReference type="Proteomes" id="UP000325313">
    <property type="component" value="Unassembled WGS sequence"/>
</dbReference>
<accession>A0A5B0PKZ9</accession>
<evidence type="ECO:0000256" key="4">
    <source>
        <dbReference type="SAM" id="MobiDB-lite"/>
    </source>
</evidence>
<organism evidence="6 7">
    <name type="scientific">Puccinia graminis f. sp. tritici</name>
    <dbReference type="NCBI Taxonomy" id="56615"/>
    <lineage>
        <taxon>Eukaryota</taxon>
        <taxon>Fungi</taxon>
        <taxon>Dikarya</taxon>
        <taxon>Basidiomycota</taxon>
        <taxon>Pucciniomycotina</taxon>
        <taxon>Pucciniomycetes</taxon>
        <taxon>Pucciniales</taxon>
        <taxon>Pucciniaceae</taxon>
        <taxon>Puccinia</taxon>
    </lineage>
</organism>
<dbReference type="InterPro" id="IPR009027">
    <property type="entry name" value="Ribosomal_bL9/RNase_H1_N"/>
</dbReference>
<dbReference type="EMBL" id="VDEP01000338">
    <property type="protein sequence ID" value="KAA1102235.1"/>
    <property type="molecule type" value="Genomic_DNA"/>
</dbReference>
<comment type="caution">
    <text evidence="6">The sequence shown here is derived from an EMBL/GenBank/DDBJ whole genome shotgun (WGS) entry which is preliminary data.</text>
</comment>
<evidence type="ECO:0000313" key="6">
    <source>
        <dbReference type="EMBL" id="KAA1102235.1"/>
    </source>
</evidence>
<sequence length="328" mass="35870">MQTDFQPTRTGLNPRRTTSEMTLITSGSGTLRASSIQLAPSSSRWFSSSPGHFVWVQKRIKVQLRTDHPSHGKAGQVIRVKPGHMRQQLFPSGQALYCANDGIPIHHFQPTVRRGMKVPAPGLSRPLVELLKRLGVQMPITRGELRGAQAQLNEWKRAANPANTPARPPSSSPVDPLRSSSPQSVPLLQAPKGLDQYLHTLSQSLRSSHHPALVFKRPGPENSDSLYSSIKADEIIAGLVDKFEFESDQSSSLSQFVKIVGCSDSSSSSSSSSSSLDPLPPLLKFKPLKQTGSYAVALSIDDPHSSQRSSKDPEHRPTTYLFSILVEK</sequence>
<dbReference type="Gene3D" id="3.40.5.10">
    <property type="entry name" value="Ribosomal protein L9, N-terminal domain"/>
    <property type="match status" value="1"/>
</dbReference>
<feature type="region of interest" description="Disordered" evidence="4">
    <location>
        <begin position="299"/>
        <end position="318"/>
    </location>
</feature>
<keyword evidence="3" id="KW-0687">Ribonucleoprotein</keyword>
<dbReference type="InterPro" id="IPR020070">
    <property type="entry name" value="Ribosomal_bL9_N"/>
</dbReference>
<dbReference type="AlphaFoldDB" id="A0A5B0PKZ9"/>
<dbReference type="GO" id="GO:0006412">
    <property type="term" value="P:translation"/>
    <property type="evidence" value="ECO:0007669"/>
    <property type="project" value="InterPro"/>
</dbReference>
<dbReference type="PANTHER" id="PTHR21368">
    <property type="entry name" value="50S RIBOSOMAL PROTEIN L9"/>
    <property type="match status" value="1"/>
</dbReference>
<evidence type="ECO:0000259" key="5">
    <source>
        <dbReference type="Pfam" id="PF01281"/>
    </source>
</evidence>
<gene>
    <name evidence="6" type="ORF">PGTUg99_004580</name>
</gene>
<feature type="region of interest" description="Disordered" evidence="4">
    <location>
        <begin position="158"/>
        <end position="186"/>
    </location>
</feature>
<dbReference type="InterPro" id="IPR036935">
    <property type="entry name" value="Ribosomal_bL9_N_sf"/>
</dbReference>
<reference evidence="6 7" key="1">
    <citation type="submission" date="2019-05" db="EMBL/GenBank/DDBJ databases">
        <title>Emergence of the Ug99 lineage of the wheat stem rust pathogen through somatic hybridization.</title>
        <authorList>
            <person name="Li F."/>
            <person name="Upadhyaya N.M."/>
            <person name="Sperschneider J."/>
            <person name="Matny O."/>
            <person name="Nguyen-Phuc H."/>
            <person name="Mago R."/>
            <person name="Raley C."/>
            <person name="Miller M.E."/>
            <person name="Silverstein K.A.T."/>
            <person name="Henningsen E."/>
            <person name="Hirsch C.D."/>
            <person name="Visser B."/>
            <person name="Pretorius Z.A."/>
            <person name="Steffenson B.J."/>
            <person name="Schwessinger B."/>
            <person name="Dodds P.N."/>
            <person name="Figueroa M."/>
        </authorList>
    </citation>
    <scope>NUCLEOTIDE SEQUENCE [LARGE SCALE GENOMIC DNA]</scope>
    <source>
        <strain evidence="6 7">Ug99</strain>
    </source>
</reference>
<evidence type="ECO:0000256" key="1">
    <source>
        <dbReference type="ARBA" id="ARBA00010605"/>
    </source>
</evidence>
<dbReference type="GO" id="GO:0003735">
    <property type="term" value="F:structural constituent of ribosome"/>
    <property type="evidence" value="ECO:0007669"/>
    <property type="project" value="InterPro"/>
</dbReference>
<evidence type="ECO:0000313" key="7">
    <source>
        <dbReference type="Proteomes" id="UP000325313"/>
    </source>
</evidence>
<feature type="compositionally biased region" description="Basic and acidic residues" evidence="4">
    <location>
        <begin position="301"/>
        <end position="317"/>
    </location>
</feature>
<keyword evidence="2" id="KW-0689">Ribosomal protein</keyword>
<protein>
    <recommendedName>
        <fullName evidence="5">Ribosomal protein L9 domain-containing protein</fullName>
    </recommendedName>
</protein>
<name>A0A5B0PKZ9_PUCGR</name>
<dbReference type="Pfam" id="PF01281">
    <property type="entry name" value="Ribosomal_L9_N"/>
    <property type="match status" value="1"/>
</dbReference>
<dbReference type="SUPFAM" id="SSF55658">
    <property type="entry name" value="L9 N-domain-like"/>
    <property type="match status" value="1"/>
</dbReference>
<feature type="compositionally biased region" description="Low complexity" evidence="4">
    <location>
        <begin position="172"/>
        <end position="182"/>
    </location>
</feature>
<evidence type="ECO:0000256" key="2">
    <source>
        <dbReference type="ARBA" id="ARBA00022980"/>
    </source>
</evidence>
<dbReference type="GO" id="GO:1990904">
    <property type="term" value="C:ribonucleoprotein complex"/>
    <property type="evidence" value="ECO:0007669"/>
    <property type="project" value="UniProtKB-KW"/>
</dbReference>
<feature type="domain" description="Ribosomal protein L9" evidence="5">
    <location>
        <begin position="60"/>
        <end position="98"/>
    </location>
</feature>
<dbReference type="GO" id="GO:0005840">
    <property type="term" value="C:ribosome"/>
    <property type="evidence" value="ECO:0007669"/>
    <property type="project" value="UniProtKB-KW"/>
</dbReference>
<proteinExistence type="inferred from homology"/>
<dbReference type="InterPro" id="IPR000244">
    <property type="entry name" value="Ribosomal_bL9"/>
</dbReference>